<feature type="region of interest" description="Disordered" evidence="1">
    <location>
        <begin position="348"/>
        <end position="376"/>
    </location>
</feature>
<evidence type="ECO:0000256" key="1">
    <source>
        <dbReference type="SAM" id="MobiDB-lite"/>
    </source>
</evidence>
<dbReference type="InterPro" id="IPR029787">
    <property type="entry name" value="Nucleotide_cyclase"/>
</dbReference>
<dbReference type="InterPro" id="IPR043128">
    <property type="entry name" value="Rev_trsase/Diguanyl_cyclase"/>
</dbReference>
<accession>A0A2Z3JE12</accession>
<proteinExistence type="predicted"/>
<dbReference type="NCBIfam" id="TIGR00254">
    <property type="entry name" value="GGDEF"/>
    <property type="match status" value="1"/>
</dbReference>
<gene>
    <name evidence="4" type="ORF">DKM44_09335</name>
</gene>
<dbReference type="CDD" id="cd01949">
    <property type="entry name" value="GGDEF"/>
    <property type="match status" value="1"/>
</dbReference>
<dbReference type="SMART" id="SM00267">
    <property type="entry name" value="GGDEF"/>
    <property type="match status" value="1"/>
</dbReference>
<protein>
    <recommendedName>
        <fullName evidence="3">GGDEF domain-containing protein</fullName>
    </recommendedName>
</protein>
<dbReference type="RefSeq" id="WP_109827135.1">
    <property type="nucleotide sequence ID" value="NZ_CP029494.1"/>
</dbReference>
<dbReference type="Pfam" id="PF00990">
    <property type="entry name" value="GGDEF"/>
    <property type="match status" value="1"/>
</dbReference>
<dbReference type="EMBL" id="CP029494">
    <property type="protein sequence ID" value="AWN23407.1"/>
    <property type="molecule type" value="Genomic_DNA"/>
</dbReference>
<dbReference type="InterPro" id="IPR000160">
    <property type="entry name" value="GGDEF_dom"/>
</dbReference>
<dbReference type="OrthoDB" id="9759607at2"/>
<evidence type="ECO:0000256" key="2">
    <source>
        <dbReference type="SAM" id="Phobius"/>
    </source>
</evidence>
<keyword evidence="5" id="KW-1185">Reference proteome</keyword>
<dbReference type="GO" id="GO:0052621">
    <property type="term" value="F:diguanylate cyclase activity"/>
    <property type="evidence" value="ECO:0007669"/>
    <property type="project" value="TreeGrafter"/>
</dbReference>
<feature type="transmembrane region" description="Helical" evidence="2">
    <location>
        <begin position="163"/>
        <end position="185"/>
    </location>
</feature>
<dbReference type="FunFam" id="3.30.70.270:FF:000001">
    <property type="entry name" value="Diguanylate cyclase domain protein"/>
    <property type="match status" value="1"/>
</dbReference>
<dbReference type="Gene3D" id="3.30.70.270">
    <property type="match status" value="1"/>
</dbReference>
<dbReference type="PROSITE" id="PS50887">
    <property type="entry name" value="GGDEF"/>
    <property type="match status" value="1"/>
</dbReference>
<feature type="transmembrane region" description="Helical" evidence="2">
    <location>
        <begin position="21"/>
        <end position="40"/>
    </location>
</feature>
<feature type="transmembrane region" description="Helical" evidence="2">
    <location>
        <begin position="131"/>
        <end position="151"/>
    </location>
</feature>
<reference evidence="4 5" key="1">
    <citation type="submission" date="2018-05" db="EMBL/GenBank/DDBJ databases">
        <title>Complete Genome Sequence of Deinococcus sp. strain 17bor-2.</title>
        <authorList>
            <person name="Srinivasan S."/>
        </authorList>
    </citation>
    <scope>NUCLEOTIDE SEQUENCE [LARGE SCALE GENOMIC DNA]</scope>
    <source>
        <strain evidence="4 5">17bor-2</strain>
    </source>
</reference>
<dbReference type="KEGG" id="dez:DKM44_09335"/>
<evidence type="ECO:0000313" key="5">
    <source>
        <dbReference type="Proteomes" id="UP000245368"/>
    </source>
</evidence>
<evidence type="ECO:0000259" key="3">
    <source>
        <dbReference type="PROSITE" id="PS50887"/>
    </source>
</evidence>
<dbReference type="AlphaFoldDB" id="A0A2Z3JE12"/>
<dbReference type="Proteomes" id="UP000245368">
    <property type="component" value="Chromosome"/>
</dbReference>
<name>A0A2Z3JE12_9DEIO</name>
<keyword evidence="2" id="KW-0472">Membrane</keyword>
<evidence type="ECO:0000313" key="4">
    <source>
        <dbReference type="EMBL" id="AWN23407.1"/>
    </source>
</evidence>
<dbReference type="PANTHER" id="PTHR45138:SF9">
    <property type="entry name" value="DIGUANYLATE CYCLASE DGCM-RELATED"/>
    <property type="match status" value="1"/>
</dbReference>
<organism evidence="4 5">
    <name type="scientific">Deinococcus irradiatisoli</name>
    <dbReference type="NCBI Taxonomy" id="2202254"/>
    <lineage>
        <taxon>Bacteria</taxon>
        <taxon>Thermotogati</taxon>
        <taxon>Deinococcota</taxon>
        <taxon>Deinococci</taxon>
        <taxon>Deinococcales</taxon>
        <taxon>Deinococcaceae</taxon>
        <taxon>Deinococcus</taxon>
    </lineage>
</organism>
<sequence>MLRAQSPASFVRIDRLKALRRHGFSVLVLVTLVAALLALLLQRGHIDPLDRAALPTIAVSMLVMEVCLRLHWLTLSQAANTTYFFCSAYLLALFHHQFSSFAPQYHMLSEGVLWFPALYMMAFVQWRARQAAQVVAGLLLTTLVIAAFHLIPLWQSGHLSERLLASTTQFFLSGTLISLIQYLVASARQHYDELRRLAFLDSLTGLPNRRAAQSILETLDASQQPYAVVIFDLDFFKQVNDRHGHAEGDRVLTQAAQLTGQHLAAPRLLARWGGEEFLMILPSTSAEEARQTAERARSNLAAYSFTTGQVTASFGAAMLGANDNHVQLLGRADHALRQAKASGRNRVLLAGDGPDWPAEPPSGRCAPALQSETQAN</sequence>
<dbReference type="InterPro" id="IPR050469">
    <property type="entry name" value="Diguanylate_Cyclase"/>
</dbReference>
<feature type="transmembrane region" description="Helical" evidence="2">
    <location>
        <begin position="52"/>
        <end position="70"/>
    </location>
</feature>
<feature type="domain" description="GGDEF" evidence="3">
    <location>
        <begin position="224"/>
        <end position="352"/>
    </location>
</feature>
<dbReference type="SUPFAM" id="SSF55073">
    <property type="entry name" value="Nucleotide cyclase"/>
    <property type="match status" value="1"/>
</dbReference>
<keyword evidence="2" id="KW-0812">Transmembrane</keyword>
<dbReference type="PANTHER" id="PTHR45138">
    <property type="entry name" value="REGULATORY COMPONENTS OF SENSORY TRANSDUCTION SYSTEM"/>
    <property type="match status" value="1"/>
</dbReference>
<keyword evidence="2" id="KW-1133">Transmembrane helix</keyword>